<feature type="transmembrane region" description="Helical" evidence="7">
    <location>
        <begin position="165"/>
        <end position="186"/>
    </location>
</feature>
<evidence type="ECO:0000256" key="4">
    <source>
        <dbReference type="ARBA" id="ARBA00022989"/>
    </source>
</evidence>
<gene>
    <name evidence="8" type="ORF">CHS0354_015254</name>
</gene>
<dbReference type="NCBIfam" id="TIGR00861">
    <property type="entry name" value="MIP"/>
    <property type="match status" value="1"/>
</dbReference>
<keyword evidence="5 7" id="KW-0472">Membrane</keyword>
<keyword evidence="9" id="KW-1185">Reference proteome</keyword>
<keyword evidence="3 6" id="KW-0812">Transmembrane</keyword>
<dbReference type="InterPro" id="IPR023271">
    <property type="entry name" value="Aquaporin-like"/>
</dbReference>
<evidence type="ECO:0008006" key="10">
    <source>
        <dbReference type="Google" id="ProtNLM"/>
    </source>
</evidence>
<evidence type="ECO:0000313" key="8">
    <source>
        <dbReference type="EMBL" id="KAK3578203.1"/>
    </source>
</evidence>
<reference evidence="8" key="2">
    <citation type="journal article" date="2021" name="Genome Biol. Evol.">
        <title>Developing a high-quality reference genome for a parasitic bivalve with doubly uniparental inheritance (Bivalvia: Unionida).</title>
        <authorList>
            <person name="Smith C.H."/>
        </authorList>
    </citation>
    <scope>NUCLEOTIDE SEQUENCE</scope>
    <source>
        <strain evidence="8">CHS0354</strain>
        <tissue evidence="8">Mantle</tissue>
    </source>
</reference>
<proteinExistence type="inferred from homology"/>
<dbReference type="PRINTS" id="PR00783">
    <property type="entry name" value="MINTRINSICP"/>
</dbReference>
<keyword evidence="6" id="KW-0813">Transport</keyword>
<dbReference type="PANTHER" id="PTHR19139:SF199">
    <property type="entry name" value="MIP17260P"/>
    <property type="match status" value="1"/>
</dbReference>
<dbReference type="Pfam" id="PF00230">
    <property type="entry name" value="MIP"/>
    <property type="match status" value="1"/>
</dbReference>
<name>A0AAE0VH95_9BIVA</name>
<reference evidence="8" key="3">
    <citation type="submission" date="2023-05" db="EMBL/GenBank/DDBJ databases">
        <authorList>
            <person name="Smith C.H."/>
        </authorList>
    </citation>
    <scope>NUCLEOTIDE SEQUENCE</scope>
    <source>
        <strain evidence="8">CHS0354</strain>
        <tissue evidence="8">Mantle</tissue>
    </source>
</reference>
<feature type="transmembrane region" description="Helical" evidence="7">
    <location>
        <begin position="198"/>
        <end position="219"/>
    </location>
</feature>
<dbReference type="PANTHER" id="PTHR19139">
    <property type="entry name" value="AQUAPORIN TRANSPORTER"/>
    <property type="match status" value="1"/>
</dbReference>
<dbReference type="Proteomes" id="UP001195483">
    <property type="component" value="Unassembled WGS sequence"/>
</dbReference>
<dbReference type="SUPFAM" id="SSF81338">
    <property type="entry name" value="Aquaporin-like"/>
    <property type="match status" value="1"/>
</dbReference>
<comment type="subcellular location">
    <subcellularLocation>
        <location evidence="1">Membrane</location>
        <topology evidence="1">Multi-pass membrane protein</topology>
    </subcellularLocation>
</comment>
<evidence type="ECO:0000256" key="7">
    <source>
        <dbReference type="SAM" id="Phobius"/>
    </source>
</evidence>
<evidence type="ECO:0000256" key="3">
    <source>
        <dbReference type="ARBA" id="ARBA00022692"/>
    </source>
</evidence>
<dbReference type="GO" id="GO:0005886">
    <property type="term" value="C:plasma membrane"/>
    <property type="evidence" value="ECO:0007669"/>
    <property type="project" value="TreeGrafter"/>
</dbReference>
<feature type="transmembrane region" description="Helical" evidence="7">
    <location>
        <begin position="239"/>
        <end position="259"/>
    </location>
</feature>
<dbReference type="EMBL" id="JAEAOA010000944">
    <property type="protein sequence ID" value="KAK3578203.1"/>
    <property type="molecule type" value="Genomic_DNA"/>
</dbReference>
<reference evidence="8" key="1">
    <citation type="journal article" date="2021" name="Genome Biol. Evol.">
        <title>A High-Quality Reference Genome for a Parasitic Bivalve with Doubly Uniparental Inheritance (Bivalvia: Unionida).</title>
        <authorList>
            <person name="Smith C.H."/>
        </authorList>
    </citation>
    <scope>NUCLEOTIDE SEQUENCE</scope>
    <source>
        <strain evidence="8">CHS0354</strain>
    </source>
</reference>
<dbReference type="GO" id="GO:0015250">
    <property type="term" value="F:water channel activity"/>
    <property type="evidence" value="ECO:0007669"/>
    <property type="project" value="TreeGrafter"/>
</dbReference>
<organism evidence="8 9">
    <name type="scientific">Potamilus streckersoni</name>
    <dbReference type="NCBI Taxonomy" id="2493646"/>
    <lineage>
        <taxon>Eukaryota</taxon>
        <taxon>Metazoa</taxon>
        <taxon>Spiralia</taxon>
        <taxon>Lophotrochozoa</taxon>
        <taxon>Mollusca</taxon>
        <taxon>Bivalvia</taxon>
        <taxon>Autobranchia</taxon>
        <taxon>Heteroconchia</taxon>
        <taxon>Palaeoheterodonta</taxon>
        <taxon>Unionida</taxon>
        <taxon>Unionoidea</taxon>
        <taxon>Unionidae</taxon>
        <taxon>Ambleminae</taxon>
        <taxon>Lampsilini</taxon>
        <taxon>Potamilus</taxon>
    </lineage>
</organism>
<dbReference type="CDD" id="cd00333">
    <property type="entry name" value="MIP"/>
    <property type="match status" value="1"/>
</dbReference>
<evidence type="ECO:0000256" key="5">
    <source>
        <dbReference type="ARBA" id="ARBA00023136"/>
    </source>
</evidence>
<feature type="transmembrane region" description="Helical" evidence="7">
    <location>
        <begin position="37"/>
        <end position="58"/>
    </location>
</feature>
<accession>A0AAE0VH95</accession>
<dbReference type="InterPro" id="IPR034294">
    <property type="entry name" value="Aquaporin_transptr"/>
</dbReference>
<evidence type="ECO:0000256" key="2">
    <source>
        <dbReference type="ARBA" id="ARBA00006175"/>
    </source>
</evidence>
<dbReference type="InterPro" id="IPR000425">
    <property type="entry name" value="MIP"/>
</dbReference>
<keyword evidence="4 7" id="KW-1133">Transmembrane helix</keyword>
<comment type="caution">
    <text evidence="8">The sequence shown here is derived from an EMBL/GenBank/DDBJ whole genome shotgun (WGS) entry which is preliminary data.</text>
</comment>
<protein>
    <recommendedName>
        <fullName evidence="10">Aquaporin AQPAe.a</fullName>
    </recommendedName>
</protein>
<evidence type="ECO:0000256" key="1">
    <source>
        <dbReference type="ARBA" id="ARBA00004141"/>
    </source>
</evidence>
<comment type="similarity">
    <text evidence="2 6">Belongs to the MIP/aquaporin (TC 1.A.8) family.</text>
</comment>
<evidence type="ECO:0000256" key="6">
    <source>
        <dbReference type="RuleBase" id="RU000477"/>
    </source>
</evidence>
<feature type="transmembrane region" description="Helical" evidence="7">
    <location>
        <begin position="79"/>
        <end position="100"/>
    </location>
</feature>
<evidence type="ECO:0000313" key="9">
    <source>
        <dbReference type="Proteomes" id="UP001195483"/>
    </source>
</evidence>
<dbReference type="AlphaFoldDB" id="A0AAE0VH95"/>
<dbReference type="Gene3D" id="1.20.1080.10">
    <property type="entry name" value="Glycerol uptake facilitator protein"/>
    <property type="match status" value="1"/>
</dbReference>
<sequence>MEGYFLYITNKLAKIRSEKEMGEPKGLLFREVNQWSFWRAVLAEFVGTMLLVFIGCASTIQLTVDGSAVTQDKLDHTRIIRIGLTFGLMIATMINCFGHVSGGHFNPAVSIPMAVIMDISPLRALMYTTSQCIGGTVGCLLLKSVTPKEFHINLGVTGVNSKLNAGQGIGCECLFTFTLVLCIMCITDSNRSQFTSPAFGIGLTVSVLHFAGIPFSGASMNPARSLASTVVSNSWNLHWVYWVGPILGGCAAALCYKYVFNPYRNTLTMEEAVNELVRNEDMILVPKEFFRVAVNQNASKNVEIMSSHI</sequence>